<feature type="transmembrane region" description="Helical" evidence="2">
    <location>
        <begin position="376"/>
        <end position="396"/>
    </location>
</feature>
<dbReference type="InterPro" id="IPR001173">
    <property type="entry name" value="Glyco_trans_2-like"/>
</dbReference>
<evidence type="ECO:0000256" key="1">
    <source>
        <dbReference type="SAM" id="MobiDB-lite"/>
    </source>
</evidence>
<feature type="domain" description="Glycosyltransferase 2-like" evidence="3">
    <location>
        <begin position="19"/>
        <end position="137"/>
    </location>
</feature>
<feature type="transmembrane region" description="Helical" evidence="2">
    <location>
        <begin position="575"/>
        <end position="594"/>
    </location>
</feature>
<dbReference type="Pfam" id="PF00535">
    <property type="entry name" value="Glycos_transf_2"/>
    <property type="match status" value="1"/>
</dbReference>
<dbReference type="GO" id="GO:0006487">
    <property type="term" value="P:protein N-linked glycosylation"/>
    <property type="evidence" value="ECO:0007669"/>
    <property type="project" value="TreeGrafter"/>
</dbReference>
<reference evidence="4 5" key="1">
    <citation type="journal article" date="2019" name="Nat. Microbiol.">
        <title>Mediterranean grassland soil C-N compound turnover is dependent on rainfall and depth, and is mediated by genomically divergent microorganisms.</title>
        <authorList>
            <person name="Diamond S."/>
            <person name="Andeer P.F."/>
            <person name="Li Z."/>
            <person name="Crits-Christoph A."/>
            <person name="Burstein D."/>
            <person name="Anantharaman K."/>
            <person name="Lane K.R."/>
            <person name="Thomas B.C."/>
            <person name="Pan C."/>
            <person name="Northen T.R."/>
            <person name="Banfield J.F."/>
        </authorList>
    </citation>
    <scope>NUCLEOTIDE SEQUENCE [LARGE SCALE GENOMIC DNA]</scope>
    <source>
        <strain evidence="4">WS_9</strain>
    </source>
</reference>
<protein>
    <submittedName>
        <fullName evidence="4">Glycosyltransferase</fullName>
    </submittedName>
</protein>
<name>A0A538TKU4_UNCEI</name>
<dbReference type="Gene3D" id="3.90.550.10">
    <property type="entry name" value="Spore Coat Polysaccharide Biosynthesis Protein SpsA, Chain A"/>
    <property type="match status" value="1"/>
</dbReference>
<dbReference type="Proteomes" id="UP000317691">
    <property type="component" value="Unassembled WGS sequence"/>
</dbReference>
<keyword evidence="2" id="KW-0812">Transmembrane</keyword>
<evidence type="ECO:0000256" key="2">
    <source>
        <dbReference type="SAM" id="Phobius"/>
    </source>
</evidence>
<evidence type="ECO:0000313" key="4">
    <source>
        <dbReference type="EMBL" id="TMQ64231.1"/>
    </source>
</evidence>
<keyword evidence="4" id="KW-0808">Transferase</keyword>
<feature type="region of interest" description="Disordered" evidence="1">
    <location>
        <begin position="270"/>
        <end position="290"/>
    </location>
</feature>
<evidence type="ECO:0000313" key="5">
    <source>
        <dbReference type="Proteomes" id="UP000317691"/>
    </source>
</evidence>
<keyword evidence="2" id="KW-1133">Transmembrane helix</keyword>
<feature type="transmembrane region" description="Helical" evidence="2">
    <location>
        <begin position="408"/>
        <end position="425"/>
    </location>
</feature>
<accession>A0A538TKU4</accession>
<feature type="transmembrane region" description="Helical" evidence="2">
    <location>
        <begin position="299"/>
        <end position="316"/>
    </location>
</feature>
<evidence type="ECO:0000259" key="3">
    <source>
        <dbReference type="Pfam" id="PF00535"/>
    </source>
</evidence>
<gene>
    <name evidence="4" type="ORF">E6K79_08090</name>
</gene>
<feature type="transmembrane region" description="Helical" evidence="2">
    <location>
        <begin position="353"/>
        <end position="370"/>
    </location>
</feature>
<feature type="transmembrane region" description="Helical" evidence="2">
    <location>
        <begin position="600"/>
        <end position="618"/>
    </location>
</feature>
<feature type="transmembrane region" description="Helical" evidence="2">
    <location>
        <begin position="625"/>
        <end position="644"/>
    </location>
</feature>
<feature type="transmembrane region" description="Helical" evidence="2">
    <location>
        <begin position="496"/>
        <end position="516"/>
    </location>
</feature>
<feature type="compositionally biased region" description="Polar residues" evidence="1">
    <location>
        <begin position="274"/>
        <end position="283"/>
    </location>
</feature>
<dbReference type="PANTHER" id="PTHR10859:SF91">
    <property type="entry name" value="DOLICHYL-PHOSPHATE BETA-GLUCOSYLTRANSFERASE"/>
    <property type="match status" value="1"/>
</dbReference>
<organism evidence="4 5">
    <name type="scientific">Eiseniibacteriota bacterium</name>
    <dbReference type="NCBI Taxonomy" id="2212470"/>
    <lineage>
        <taxon>Bacteria</taxon>
        <taxon>Candidatus Eiseniibacteriota</taxon>
    </lineage>
</organism>
<dbReference type="PANTHER" id="PTHR10859">
    <property type="entry name" value="GLYCOSYL TRANSFERASE"/>
    <property type="match status" value="1"/>
</dbReference>
<sequence>MQTIPGPAVESPARSRAILVVPCYNEEQRLRVDEFAAFFAAVPDVDVIFVDDGSRDQTAAVILAFCEKFPARAWLLQLPRNVGKAEAVRQGFLAALAKPADFIGFWDADLATPLDAVPSFLAQFVARRELEMVLGSRVLMLGRAIERNKLRHYAGRCFATIVSWILDLPTYDTQCGAKLFRVTPTLVHIFGSPFLSRWVFDVEILARLSEERARSGGLPSKECVAELPLQAWQDVKGSKIGPFEIFRVVRDLWRIRRWYMQALDEAEGIREESASSPGSSQPTPGDAPAKSGPVLTTPFVLAVVLVWAVASLRLFFRSGSGEHDTFMMAAGVVRGAQTGDVINPLCYDPGLQFLFYYLFHLFTVSWIPSAANVLGIMNVAGGLSGLATPFLLAIVLTPAMRDPARARLAVLLFLVGPLYLFTVSYGHPFSVALLVFLLSWVLLRPLFGLSQSRLGWARIAAAAAIQSVALMIRFEQVAVFAVLMLGVAALGRERVWRRLAISGGTFAAAVTAWLVVRNLLVPHGKSFASKVPVLLSALHPAQARWGTVHLLSEVGLPLLAGGAWIAFDAARRRKFGLLLLGLAGVLPTIAIYLGNPSPPRHFYVAALGLACLIAAGISSRRITRWNVALPVILAGNLVLPWALMAVDGRTYPDRAMVTYNVLERTERDKAQIRAAFPFYARLMEQAHGRTVVVFGSWIHVAELMSGLVDVPGTTIGRASISGVKSALEMRGLGMDVYAVETYDPAYVEAAEKELRKTNPDVMIVSLVEGGPRINDLHLTIPSEVYWWGA</sequence>
<dbReference type="AlphaFoldDB" id="A0A538TKU4"/>
<keyword evidence="2" id="KW-0472">Membrane</keyword>
<dbReference type="InterPro" id="IPR029044">
    <property type="entry name" value="Nucleotide-diphossugar_trans"/>
</dbReference>
<dbReference type="SUPFAM" id="SSF53448">
    <property type="entry name" value="Nucleotide-diphospho-sugar transferases"/>
    <property type="match status" value="1"/>
</dbReference>
<dbReference type="GO" id="GO:0016740">
    <property type="term" value="F:transferase activity"/>
    <property type="evidence" value="ECO:0007669"/>
    <property type="project" value="UniProtKB-KW"/>
</dbReference>
<proteinExistence type="predicted"/>
<comment type="caution">
    <text evidence="4">The sequence shown here is derived from an EMBL/GenBank/DDBJ whole genome shotgun (WGS) entry which is preliminary data.</text>
</comment>
<feature type="transmembrane region" description="Helical" evidence="2">
    <location>
        <begin position="470"/>
        <end position="490"/>
    </location>
</feature>
<dbReference type="EMBL" id="VBOZ01000025">
    <property type="protein sequence ID" value="TMQ64231.1"/>
    <property type="molecule type" value="Genomic_DNA"/>
</dbReference>